<evidence type="ECO:0000313" key="2">
    <source>
        <dbReference type="Proteomes" id="UP001576780"/>
    </source>
</evidence>
<comment type="caution">
    <text evidence="1">The sequence shown here is derived from an EMBL/GenBank/DDBJ whole genome shotgun (WGS) entry which is preliminary data.</text>
</comment>
<name>A0ABV4WTZ9_9CYAN</name>
<sequence length="138" mass="15437">MFNFKSFHYAFLGTCLVLATSVGVPQASSANSITNALKQSDNFKSSMQTFCSRRALRSVNYFETANYRVHICASRRGKYFYNGISKRNGNAITLPVIVEEGTGFVATNGQYEYIVNGASLTIVRNNRVIKEERVIRSN</sequence>
<protein>
    <submittedName>
        <fullName evidence="1">Uncharacterized protein</fullName>
    </submittedName>
</protein>
<keyword evidence="2" id="KW-1185">Reference proteome</keyword>
<organism evidence="1 2">
    <name type="scientific">Floridaenema evergladense BLCC-F167</name>
    <dbReference type="NCBI Taxonomy" id="3153639"/>
    <lineage>
        <taxon>Bacteria</taxon>
        <taxon>Bacillati</taxon>
        <taxon>Cyanobacteriota</taxon>
        <taxon>Cyanophyceae</taxon>
        <taxon>Oscillatoriophycideae</taxon>
        <taxon>Aerosakkonematales</taxon>
        <taxon>Aerosakkonemataceae</taxon>
        <taxon>Floridanema</taxon>
        <taxon>Floridanema evergladense</taxon>
    </lineage>
</organism>
<dbReference type="RefSeq" id="WP_413280890.1">
    <property type="nucleotide sequence ID" value="NZ_JBHFNT010000256.1"/>
</dbReference>
<dbReference type="Proteomes" id="UP001576780">
    <property type="component" value="Unassembled WGS sequence"/>
</dbReference>
<dbReference type="EMBL" id="JBHFNT010000256">
    <property type="protein sequence ID" value="MFB2838584.1"/>
    <property type="molecule type" value="Genomic_DNA"/>
</dbReference>
<evidence type="ECO:0000313" key="1">
    <source>
        <dbReference type="EMBL" id="MFB2838584.1"/>
    </source>
</evidence>
<accession>A0ABV4WTZ9</accession>
<reference evidence="1 2" key="1">
    <citation type="submission" date="2024-09" db="EMBL/GenBank/DDBJ databases">
        <title>Floridaenema gen nov. (Aerosakkonemataceae, Aerosakkonematales ord. nov., Cyanobacteria) from benthic tropical and subtropical fresh waters, with the description of four new species.</title>
        <authorList>
            <person name="Moretto J.A."/>
            <person name="Berthold D.E."/>
            <person name="Lefler F.W."/>
            <person name="Huang I.-S."/>
            <person name="Laughinghouse H. IV."/>
        </authorList>
    </citation>
    <scope>NUCLEOTIDE SEQUENCE [LARGE SCALE GENOMIC DNA]</scope>
    <source>
        <strain evidence="1 2">BLCC-F167</strain>
    </source>
</reference>
<proteinExistence type="predicted"/>
<gene>
    <name evidence="1" type="ORF">ACE1CA_29185</name>
</gene>